<dbReference type="Pfam" id="PF06983">
    <property type="entry name" value="3-dmu-9_3-mt"/>
    <property type="match status" value="1"/>
</dbReference>
<dbReference type="PANTHER" id="PTHR33990">
    <property type="entry name" value="PROTEIN YJDN-RELATED"/>
    <property type="match status" value="1"/>
</dbReference>
<keyword evidence="3" id="KW-1185">Reference proteome</keyword>
<dbReference type="KEGG" id="talb:FTW19_05955"/>
<dbReference type="Proteomes" id="UP000321820">
    <property type="component" value="Chromosome"/>
</dbReference>
<protein>
    <submittedName>
        <fullName evidence="2">VOC family protein</fullName>
    </submittedName>
</protein>
<gene>
    <name evidence="2" type="ORF">FTW19_05955</name>
</gene>
<feature type="domain" description="PhnB-like" evidence="1">
    <location>
        <begin position="11"/>
        <end position="136"/>
    </location>
</feature>
<reference evidence="2 3" key="1">
    <citation type="submission" date="2019-08" db="EMBL/GenBank/DDBJ databases">
        <title>Complete genome sequence of Terriglobus albidus strain ORNL.</title>
        <authorList>
            <person name="Podar M."/>
        </authorList>
    </citation>
    <scope>NUCLEOTIDE SEQUENCE [LARGE SCALE GENOMIC DNA]</scope>
    <source>
        <strain evidence="2 3">ORNL</strain>
    </source>
</reference>
<dbReference type="SUPFAM" id="SSF54593">
    <property type="entry name" value="Glyoxalase/Bleomycin resistance protein/Dihydroxybiphenyl dioxygenase"/>
    <property type="match status" value="1"/>
</dbReference>
<evidence type="ECO:0000313" key="2">
    <source>
        <dbReference type="EMBL" id="QEE27587.1"/>
    </source>
</evidence>
<dbReference type="EMBL" id="CP042806">
    <property type="protein sequence ID" value="QEE27587.1"/>
    <property type="molecule type" value="Genomic_DNA"/>
</dbReference>
<dbReference type="InterPro" id="IPR029068">
    <property type="entry name" value="Glyas_Bleomycin-R_OHBP_Dase"/>
</dbReference>
<dbReference type="OrthoDB" id="9795306at2"/>
<organism evidence="2 3">
    <name type="scientific">Terriglobus albidus</name>
    <dbReference type="NCBI Taxonomy" id="1592106"/>
    <lineage>
        <taxon>Bacteria</taxon>
        <taxon>Pseudomonadati</taxon>
        <taxon>Acidobacteriota</taxon>
        <taxon>Terriglobia</taxon>
        <taxon>Terriglobales</taxon>
        <taxon>Acidobacteriaceae</taxon>
        <taxon>Terriglobus</taxon>
    </lineage>
</organism>
<dbReference type="PANTHER" id="PTHR33990:SF1">
    <property type="entry name" value="PROTEIN YJDN"/>
    <property type="match status" value="1"/>
</dbReference>
<dbReference type="Gene3D" id="3.10.180.10">
    <property type="entry name" value="2,3-Dihydroxybiphenyl 1,2-Dioxygenase, domain 1"/>
    <property type="match status" value="1"/>
</dbReference>
<sequence length="143" mass="16433">MLPWRVTLMKLNAYLNFGGNCRQAFEYYEQHLGAKIVMSMTFNQSPDQSNVPPGAGDQILYANLSIADTQIMGSDTPNYEPIRSSYLTLSMPEAEVFDKSWKALTEGGEILMPRNETFFAYEFGILRDKFNVLWMLIREKPMQ</sequence>
<evidence type="ECO:0000259" key="1">
    <source>
        <dbReference type="Pfam" id="PF06983"/>
    </source>
</evidence>
<dbReference type="AlphaFoldDB" id="A0A5B9EBD8"/>
<proteinExistence type="predicted"/>
<accession>A0A5B9EBD8</accession>
<name>A0A5B9EBD8_9BACT</name>
<dbReference type="CDD" id="cd06588">
    <property type="entry name" value="PhnB_like"/>
    <property type="match status" value="1"/>
</dbReference>
<evidence type="ECO:0000313" key="3">
    <source>
        <dbReference type="Proteomes" id="UP000321820"/>
    </source>
</evidence>
<dbReference type="InterPro" id="IPR028973">
    <property type="entry name" value="PhnB-like"/>
</dbReference>